<organism evidence="3 4">
    <name type="scientific">Polysphondylium violaceum</name>
    <dbReference type="NCBI Taxonomy" id="133409"/>
    <lineage>
        <taxon>Eukaryota</taxon>
        <taxon>Amoebozoa</taxon>
        <taxon>Evosea</taxon>
        <taxon>Eumycetozoa</taxon>
        <taxon>Dictyostelia</taxon>
        <taxon>Dictyosteliales</taxon>
        <taxon>Dictyosteliaceae</taxon>
        <taxon>Polysphondylium</taxon>
    </lineage>
</organism>
<proteinExistence type="predicted"/>
<feature type="coiled-coil region" evidence="1">
    <location>
        <begin position="97"/>
        <end position="124"/>
    </location>
</feature>
<keyword evidence="2" id="KW-0472">Membrane</keyword>
<evidence type="ECO:0008006" key="5">
    <source>
        <dbReference type="Google" id="ProtNLM"/>
    </source>
</evidence>
<keyword evidence="2" id="KW-0812">Transmembrane</keyword>
<feature type="transmembrane region" description="Helical" evidence="2">
    <location>
        <begin position="142"/>
        <end position="160"/>
    </location>
</feature>
<reference evidence="3" key="1">
    <citation type="submission" date="2020-01" db="EMBL/GenBank/DDBJ databases">
        <title>Development of genomics and gene disruption for Polysphondylium violaceum indicates a role for the polyketide synthase stlB in stalk morphogenesis.</title>
        <authorList>
            <person name="Narita B."/>
            <person name="Kawabe Y."/>
            <person name="Kin K."/>
            <person name="Saito T."/>
            <person name="Gibbs R."/>
            <person name="Kuspa A."/>
            <person name="Muzny D."/>
            <person name="Queller D."/>
            <person name="Richards S."/>
            <person name="Strassman J."/>
            <person name="Sucgang R."/>
            <person name="Worley K."/>
            <person name="Schaap P."/>
        </authorList>
    </citation>
    <scope>NUCLEOTIDE SEQUENCE</scope>
    <source>
        <strain evidence="3">QSvi11</strain>
    </source>
</reference>
<dbReference type="EMBL" id="AJWJ01000006">
    <property type="protein sequence ID" value="KAF2078386.1"/>
    <property type="molecule type" value="Genomic_DNA"/>
</dbReference>
<keyword evidence="1" id="KW-0175">Coiled coil</keyword>
<gene>
    <name evidence="3" type="ORF">CYY_000369</name>
</gene>
<dbReference type="Proteomes" id="UP000695562">
    <property type="component" value="Unassembled WGS sequence"/>
</dbReference>
<evidence type="ECO:0000256" key="2">
    <source>
        <dbReference type="SAM" id="Phobius"/>
    </source>
</evidence>
<name>A0A8J4QB85_9MYCE</name>
<protein>
    <recommendedName>
        <fullName evidence="5">Transmembrane protein</fullName>
    </recommendedName>
</protein>
<sequence length="253" mass="29103">MQFIKSINRLRVFCVNNSTSKNASFLNKSTLYNRNNGINSLGSICKSSPSTSSSLYINNSRYFSTNNSEKRTSTLDPRFQALKQMDEDISQIQMDFVKKYERELAQEEEDYRLIRETEERLKKENANITFKRFVWENQKGDLALAVLFLVLFVHIVHVYSKKKAYNVYMQQIRDSEAVANADMDSLLDQQSKFTDMVNDAAQKQQFVDLLVNQLLAGESQNESLKTNLKSLVSQYATPTTPHITTTKNSNESN</sequence>
<comment type="caution">
    <text evidence="3">The sequence shown here is derived from an EMBL/GenBank/DDBJ whole genome shotgun (WGS) entry which is preliminary data.</text>
</comment>
<keyword evidence="2" id="KW-1133">Transmembrane helix</keyword>
<evidence type="ECO:0000256" key="1">
    <source>
        <dbReference type="SAM" id="Coils"/>
    </source>
</evidence>
<evidence type="ECO:0000313" key="3">
    <source>
        <dbReference type="EMBL" id="KAF2078386.1"/>
    </source>
</evidence>
<accession>A0A8J4QB85</accession>
<evidence type="ECO:0000313" key="4">
    <source>
        <dbReference type="Proteomes" id="UP000695562"/>
    </source>
</evidence>
<keyword evidence="4" id="KW-1185">Reference proteome</keyword>
<dbReference type="AlphaFoldDB" id="A0A8J4QB85"/>